<feature type="domain" description="Carrier" evidence="6">
    <location>
        <begin position="503"/>
        <end position="577"/>
    </location>
</feature>
<evidence type="ECO:0000313" key="8">
    <source>
        <dbReference type="Proteomes" id="UP000490800"/>
    </source>
</evidence>
<evidence type="ECO:0000259" key="6">
    <source>
        <dbReference type="PROSITE" id="PS50075"/>
    </source>
</evidence>
<dbReference type="Gene3D" id="3.40.50.980">
    <property type="match status" value="2"/>
</dbReference>
<dbReference type="PRINTS" id="PR00154">
    <property type="entry name" value="AMPBINDING"/>
</dbReference>
<dbReference type="GO" id="GO:0017000">
    <property type="term" value="P:antibiotic biosynthetic process"/>
    <property type="evidence" value="ECO:0007669"/>
    <property type="project" value="UniProtKB-KW"/>
</dbReference>
<gene>
    <name evidence="7" type="ORF">EDM21_03495</name>
</gene>
<dbReference type="FunFam" id="3.40.50.980:FF:000001">
    <property type="entry name" value="Non-ribosomal peptide synthetase"/>
    <property type="match status" value="1"/>
</dbReference>
<dbReference type="SUPFAM" id="SSF52777">
    <property type="entry name" value="CoA-dependent acyltransferases"/>
    <property type="match status" value="1"/>
</dbReference>
<dbReference type="InterPro" id="IPR045851">
    <property type="entry name" value="AMP-bd_C_sf"/>
</dbReference>
<dbReference type="Gene3D" id="1.10.1200.10">
    <property type="entry name" value="ACP-like"/>
    <property type="match status" value="1"/>
</dbReference>
<dbReference type="InterPro" id="IPR020459">
    <property type="entry name" value="AMP-binding"/>
</dbReference>
<dbReference type="Gene3D" id="3.30.300.30">
    <property type="match status" value="1"/>
</dbReference>
<dbReference type="CDD" id="cd05930">
    <property type="entry name" value="A_NRPS"/>
    <property type="match status" value="1"/>
</dbReference>
<name>A0A7X3FFT7_9BACL</name>
<proteinExistence type="inferred from homology"/>
<dbReference type="InterPro" id="IPR036736">
    <property type="entry name" value="ACP-like_sf"/>
</dbReference>
<dbReference type="InterPro" id="IPR000873">
    <property type="entry name" value="AMP-dep_synth/lig_dom"/>
</dbReference>
<dbReference type="AlphaFoldDB" id="A0A7X3FFT7"/>
<dbReference type="Gene3D" id="3.30.559.30">
    <property type="entry name" value="Nonribosomal peptide synthetase, condensation domain"/>
    <property type="match status" value="1"/>
</dbReference>
<keyword evidence="2" id="KW-0596">Phosphopantetheine</keyword>
<sequence length="769" mass="86651">MPSTQTRTVHEMFEKQVEQTPDKVAVVYQQESLTYTELNRRSNRLAHELRHAGVKPNDIVALVMKRSVDIMVGMMAILKAGGCYLPIDPSFPHDRIRYMLENSQASVMVTQTELKSFLDFRGQLFCVEDLADSHSDLSQNPEPVNAPSDLIYVLYTSGSTGKPKGVMVEHRAVQNFIEGVTGLIDFSEQKTIVSLTTISFDIFVLETLLPFCKGNRVVLADPMYMRRDIGQHRIDMIQTTPSTMQMLLNDQANKDVIERMSDIMLGGESFPKSLLHKLRALTRANIYNMYGPTETTVWSAINNLTLAQTITIGHPIANTELYIVDEQMQAAAEGEVGELCISGLGVARGYLHNQELTDQKFIRSSLCPGQMMYRTGDMARRLANGEVEFLGRVDNQIKVRGFRIEMGEIEECLSQHALLQECVVAAKTNEWDEKYLVVYYVCDHEVPVAEIIAFLANQLPEYMIPGFYVRVPQIPLTPNGKIDRNALPEPDQKRPVLSTDFVLPKTELESRITELWRQVLHREVGIQDNFFELGGNSVLLSMLAVRMNDNFPDQIGITDIFSNPTVEKLTQLLQKRMGNQDEWKGLVFPSDYYLPEASEASEMTLEVSVDSGAKSRLQEMARSNQTELPALLLTVYAHLLSEISNEERIEIAALAGTPSRRIRVEIDFKATPEFTDILKQVEMQINQASGLVDPVPAKEVGRFVVPSFLFTYPGAKAGAINSRLKLQIAENQEGLTCQLHFRPRDFAVTKMREFLNYYSQLVTAVAQSV</sequence>
<evidence type="ECO:0000256" key="4">
    <source>
        <dbReference type="ARBA" id="ARBA00022737"/>
    </source>
</evidence>
<dbReference type="InterPro" id="IPR009081">
    <property type="entry name" value="PP-bd_ACP"/>
</dbReference>
<evidence type="ECO:0000256" key="5">
    <source>
        <dbReference type="ARBA" id="ARBA00023194"/>
    </source>
</evidence>
<comment type="caution">
    <text evidence="7">The sequence shown here is derived from an EMBL/GenBank/DDBJ whole genome shotgun (WGS) entry which is preliminary data.</text>
</comment>
<evidence type="ECO:0000313" key="7">
    <source>
        <dbReference type="EMBL" id="MVO98606.1"/>
    </source>
</evidence>
<dbReference type="NCBIfam" id="TIGR01733">
    <property type="entry name" value="AA-adenyl-dom"/>
    <property type="match status" value="1"/>
</dbReference>
<dbReference type="PANTHER" id="PTHR45527:SF1">
    <property type="entry name" value="FATTY ACID SYNTHASE"/>
    <property type="match status" value="1"/>
</dbReference>
<dbReference type="Pfam" id="PF00550">
    <property type="entry name" value="PP-binding"/>
    <property type="match status" value="1"/>
</dbReference>
<dbReference type="Proteomes" id="UP000490800">
    <property type="component" value="Unassembled WGS sequence"/>
</dbReference>
<keyword evidence="4" id="KW-0677">Repeat</keyword>
<evidence type="ECO:0000256" key="3">
    <source>
        <dbReference type="ARBA" id="ARBA00022553"/>
    </source>
</evidence>
<dbReference type="Gene3D" id="2.30.38.10">
    <property type="entry name" value="Luciferase, Domain 3"/>
    <property type="match status" value="1"/>
</dbReference>
<dbReference type="GO" id="GO:0005737">
    <property type="term" value="C:cytoplasm"/>
    <property type="evidence" value="ECO:0007669"/>
    <property type="project" value="TreeGrafter"/>
</dbReference>
<dbReference type="FunFam" id="3.30.300.30:FF:000010">
    <property type="entry name" value="Enterobactin synthetase component F"/>
    <property type="match status" value="1"/>
</dbReference>
<dbReference type="GO" id="GO:0044550">
    <property type="term" value="P:secondary metabolite biosynthetic process"/>
    <property type="evidence" value="ECO:0007669"/>
    <property type="project" value="UniProtKB-ARBA"/>
</dbReference>
<dbReference type="SUPFAM" id="SSF56801">
    <property type="entry name" value="Acetyl-CoA synthetase-like"/>
    <property type="match status" value="1"/>
</dbReference>
<dbReference type="SUPFAM" id="SSF47336">
    <property type="entry name" value="ACP-like"/>
    <property type="match status" value="1"/>
</dbReference>
<dbReference type="GO" id="GO:0031177">
    <property type="term" value="F:phosphopantetheine binding"/>
    <property type="evidence" value="ECO:0007669"/>
    <property type="project" value="TreeGrafter"/>
</dbReference>
<dbReference type="InterPro" id="IPR025110">
    <property type="entry name" value="AMP-bd_C"/>
</dbReference>
<reference evidence="7 8" key="1">
    <citation type="journal article" date="2019" name="Microorganisms">
        <title>Paenibacillus lutrae sp. nov., A Chitinolytic Species Isolated from A River Otter in Castril Natural Park, Granada, Spain.</title>
        <authorList>
            <person name="Rodriguez M."/>
            <person name="Reina J.C."/>
            <person name="Bejar V."/>
            <person name="Llamas I."/>
        </authorList>
    </citation>
    <scope>NUCLEOTIDE SEQUENCE [LARGE SCALE GENOMIC DNA]</scope>
    <source>
        <strain evidence="7 8">N10</strain>
    </source>
</reference>
<organism evidence="7 8">
    <name type="scientific">Paenibacillus lutrae</name>
    <dbReference type="NCBI Taxonomy" id="2078573"/>
    <lineage>
        <taxon>Bacteria</taxon>
        <taxon>Bacillati</taxon>
        <taxon>Bacillota</taxon>
        <taxon>Bacilli</taxon>
        <taxon>Bacillales</taxon>
        <taxon>Paenibacillaceae</taxon>
        <taxon>Paenibacillus</taxon>
    </lineage>
</organism>
<keyword evidence="8" id="KW-1185">Reference proteome</keyword>
<dbReference type="Pfam" id="PF00501">
    <property type="entry name" value="AMP-binding"/>
    <property type="match status" value="1"/>
</dbReference>
<dbReference type="GO" id="GO:0043041">
    <property type="term" value="P:amino acid activation for nonribosomal peptide biosynthetic process"/>
    <property type="evidence" value="ECO:0007669"/>
    <property type="project" value="TreeGrafter"/>
</dbReference>
<dbReference type="Pfam" id="PF13193">
    <property type="entry name" value="AMP-binding_C"/>
    <property type="match status" value="1"/>
</dbReference>
<dbReference type="FunFam" id="3.40.50.12780:FF:000012">
    <property type="entry name" value="Non-ribosomal peptide synthetase"/>
    <property type="match status" value="1"/>
</dbReference>
<dbReference type="RefSeq" id="WP_157332962.1">
    <property type="nucleotide sequence ID" value="NZ_RHLK01000002.1"/>
</dbReference>
<dbReference type="PANTHER" id="PTHR45527">
    <property type="entry name" value="NONRIBOSOMAL PEPTIDE SYNTHETASE"/>
    <property type="match status" value="1"/>
</dbReference>
<dbReference type="OrthoDB" id="9765680at2"/>
<keyword evidence="3" id="KW-0597">Phosphoprotein</keyword>
<dbReference type="InterPro" id="IPR020845">
    <property type="entry name" value="AMP-binding_CS"/>
</dbReference>
<comment type="similarity">
    <text evidence="1">Belongs to the ATP-dependent AMP-binding enzyme family.</text>
</comment>
<protein>
    <submittedName>
        <fullName evidence="7">Amino acid adenylation domain-containing protein</fullName>
    </submittedName>
</protein>
<evidence type="ECO:0000256" key="2">
    <source>
        <dbReference type="ARBA" id="ARBA00022450"/>
    </source>
</evidence>
<dbReference type="PROSITE" id="PS00455">
    <property type="entry name" value="AMP_BINDING"/>
    <property type="match status" value="1"/>
</dbReference>
<accession>A0A7X3FFT7</accession>
<keyword evidence="5" id="KW-0045">Antibiotic biosynthesis</keyword>
<evidence type="ECO:0000256" key="1">
    <source>
        <dbReference type="ARBA" id="ARBA00006432"/>
    </source>
</evidence>
<dbReference type="EMBL" id="RHLK01000002">
    <property type="protein sequence ID" value="MVO98606.1"/>
    <property type="molecule type" value="Genomic_DNA"/>
</dbReference>
<dbReference type="InterPro" id="IPR010071">
    <property type="entry name" value="AA_adenyl_dom"/>
</dbReference>
<dbReference type="PROSITE" id="PS50075">
    <property type="entry name" value="CARRIER"/>
    <property type="match status" value="1"/>
</dbReference>